<evidence type="ECO:0000313" key="5">
    <source>
        <dbReference type="EMBL" id="VDP35814.1"/>
    </source>
</evidence>
<dbReference type="GO" id="GO:0000209">
    <property type="term" value="P:protein polyubiquitination"/>
    <property type="evidence" value="ECO:0007669"/>
    <property type="project" value="TreeGrafter"/>
</dbReference>
<protein>
    <submittedName>
        <fullName evidence="7">Helicase ATP-binding domain-containing protein</fullName>
    </submittedName>
</protein>
<dbReference type="OrthoDB" id="423559at2759"/>
<dbReference type="SUPFAM" id="SSF52540">
    <property type="entry name" value="P-loop containing nucleoside triphosphate hydrolases"/>
    <property type="match status" value="1"/>
</dbReference>
<feature type="domain" description="Helicase ATP-binding" evidence="4">
    <location>
        <begin position="1"/>
        <end position="289"/>
    </location>
</feature>
<evidence type="ECO:0000259" key="4">
    <source>
        <dbReference type="SMART" id="SM00487"/>
    </source>
</evidence>
<dbReference type="GO" id="GO:0061630">
    <property type="term" value="F:ubiquitin protein ligase activity"/>
    <property type="evidence" value="ECO:0007669"/>
    <property type="project" value="TreeGrafter"/>
</dbReference>
<dbReference type="Proteomes" id="UP000270296">
    <property type="component" value="Unassembled WGS sequence"/>
</dbReference>
<dbReference type="GO" id="GO:0008270">
    <property type="term" value="F:zinc ion binding"/>
    <property type="evidence" value="ECO:0007669"/>
    <property type="project" value="UniProtKB-KW"/>
</dbReference>
<dbReference type="SMART" id="SM00487">
    <property type="entry name" value="DEXDc"/>
    <property type="match status" value="1"/>
</dbReference>
<dbReference type="Gene3D" id="3.40.50.10810">
    <property type="entry name" value="Tandem AAA-ATPase domain"/>
    <property type="match status" value="2"/>
</dbReference>
<dbReference type="PANTHER" id="PTHR45865">
    <property type="entry name" value="E3 UBIQUITIN-PROTEIN LIGASE SHPRH FAMILY MEMBER"/>
    <property type="match status" value="1"/>
</dbReference>
<dbReference type="InterPro" id="IPR038718">
    <property type="entry name" value="SNF2-like_sf"/>
</dbReference>
<accession>A0A183J4Z1</accession>
<gene>
    <name evidence="5" type="ORF">SBAD_LOCUS10939</name>
</gene>
<keyword evidence="2" id="KW-0863">Zinc-finger</keyword>
<organism evidence="7">
    <name type="scientific">Soboliphyme baturini</name>
    <dbReference type="NCBI Taxonomy" id="241478"/>
    <lineage>
        <taxon>Eukaryota</taxon>
        <taxon>Metazoa</taxon>
        <taxon>Ecdysozoa</taxon>
        <taxon>Nematoda</taxon>
        <taxon>Enoplea</taxon>
        <taxon>Dorylaimia</taxon>
        <taxon>Dioctophymatida</taxon>
        <taxon>Dioctophymatoidea</taxon>
        <taxon>Soboliphymatidae</taxon>
        <taxon>Soboliphyme</taxon>
    </lineage>
</organism>
<keyword evidence="6" id="KW-1185">Reference proteome</keyword>
<dbReference type="InterPro" id="IPR000330">
    <property type="entry name" value="SNF2_N"/>
</dbReference>
<evidence type="ECO:0000256" key="2">
    <source>
        <dbReference type="ARBA" id="ARBA00022771"/>
    </source>
</evidence>
<evidence type="ECO:0000256" key="1">
    <source>
        <dbReference type="ARBA" id="ARBA00022723"/>
    </source>
</evidence>
<dbReference type="InterPro" id="IPR027417">
    <property type="entry name" value="P-loop_NTPase"/>
</dbReference>
<keyword evidence="3" id="KW-0862">Zinc</keyword>
<dbReference type="GO" id="GO:0005634">
    <property type="term" value="C:nucleus"/>
    <property type="evidence" value="ECO:0007669"/>
    <property type="project" value="TreeGrafter"/>
</dbReference>
<dbReference type="GO" id="GO:0005524">
    <property type="term" value="F:ATP binding"/>
    <property type="evidence" value="ECO:0007669"/>
    <property type="project" value="InterPro"/>
</dbReference>
<name>A0A183J4Z1_9BILA</name>
<dbReference type="InterPro" id="IPR014001">
    <property type="entry name" value="Helicase_ATP-bd"/>
</dbReference>
<evidence type="ECO:0000256" key="3">
    <source>
        <dbReference type="ARBA" id="ARBA00022833"/>
    </source>
</evidence>
<proteinExistence type="predicted"/>
<reference evidence="7" key="1">
    <citation type="submission" date="2016-06" db="UniProtKB">
        <authorList>
            <consortium name="WormBaseParasite"/>
        </authorList>
    </citation>
    <scope>IDENTIFICATION</scope>
</reference>
<dbReference type="InterPro" id="IPR052583">
    <property type="entry name" value="ATP-helicase/E3_Ub-Ligase"/>
</dbReference>
<dbReference type="EMBL" id="UZAM01014810">
    <property type="protein sequence ID" value="VDP35814.1"/>
    <property type="molecule type" value="Genomic_DNA"/>
</dbReference>
<sequence>MFCKVRPSVDISRNGGILAEEMGLGKTIEVLSCILCHRYSRDREDRDAKGQSFRDTGCELTENTKAADLLDAPSDCSLNCLCSEDDLHQETAELVQCVHCGTFQHRTCVAWTDSDCQRYCCPNCCVLHPGSLMCKTTLILCPASILNQWNEEIQKHIRPGALSFYIYEGVRTVGYVQPKTLSEYDVVLCSYETLRQEALHLSLIDERRLRKRKRFTSTPTPLTTLYWWRICVDEAQMLGNASCRVAAMCQALSASYFWCITGTPMQKAVVDLYPLFAFLRVPLLNHQRFWHKLLYEPYMCGCTAPLLDVTGRIMRRVAKADLLDQVC</sequence>
<dbReference type="Pfam" id="PF00176">
    <property type="entry name" value="SNF2-rel_dom"/>
    <property type="match status" value="1"/>
</dbReference>
<evidence type="ECO:0000313" key="7">
    <source>
        <dbReference type="WBParaSite" id="SBAD_0001131501-mRNA-1"/>
    </source>
</evidence>
<dbReference type="WBParaSite" id="SBAD_0001131501-mRNA-1">
    <property type="protein sequence ID" value="SBAD_0001131501-mRNA-1"/>
    <property type="gene ID" value="SBAD_0001131501"/>
</dbReference>
<dbReference type="GO" id="GO:0006974">
    <property type="term" value="P:DNA damage response"/>
    <property type="evidence" value="ECO:0007669"/>
    <property type="project" value="TreeGrafter"/>
</dbReference>
<dbReference type="InterPro" id="IPR019786">
    <property type="entry name" value="Zinc_finger_PHD-type_CS"/>
</dbReference>
<dbReference type="PANTHER" id="PTHR45865:SF1">
    <property type="entry name" value="E3 UBIQUITIN-PROTEIN LIGASE SHPRH"/>
    <property type="match status" value="1"/>
</dbReference>
<keyword evidence="1" id="KW-0479">Metal-binding</keyword>
<evidence type="ECO:0000313" key="6">
    <source>
        <dbReference type="Proteomes" id="UP000270296"/>
    </source>
</evidence>
<dbReference type="AlphaFoldDB" id="A0A183J4Z1"/>
<dbReference type="PROSITE" id="PS01359">
    <property type="entry name" value="ZF_PHD_1"/>
    <property type="match status" value="1"/>
</dbReference>
<reference evidence="5 6" key="2">
    <citation type="submission" date="2018-11" db="EMBL/GenBank/DDBJ databases">
        <authorList>
            <consortium name="Pathogen Informatics"/>
        </authorList>
    </citation>
    <scope>NUCLEOTIDE SEQUENCE [LARGE SCALE GENOMIC DNA]</scope>
</reference>